<name>H2XV10_CIOIN</name>
<reference evidence="2" key="1">
    <citation type="journal article" date="2002" name="Science">
        <title>The draft genome of Ciona intestinalis: insights into chordate and vertebrate origins.</title>
        <authorList>
            <person name="Dehal P."/>
            <person name="Satou Y."/>
            <person name="Campbell R.K."/>
            <person name="Chapman J."/>
            <person name="Degnan B."/>
            <person name="De Tomaso A."/>
            <person name="Davidson B."/>
            <person name="Di Gregorio A."/>
            <person name="Gelpke M."/>
            <person name="Goodstein D.M."/>
            <person name="Harafuji N."/>
            <person name="Hastings K.E."/>
            <person name="Ho I."/>
            <person name="Hotta K."/>
            <person name="Huang W."/>
            <person name="Kawashima T."/>
            <person name="Lemaire P."/>
            <person name="Martinez D."/>
            <person name="Meinertzhagen I.A."/>
            <person name="Necula S."/>
            <person name="Nonaka M."/>
            <person name="Putnam N."/>
            <person name="Rash S."/>
            <person name="Saiga H."/>
            <person name="Satake M."/>
            <person name="Terry A."/>
            <person name="Yamada L."/>
            <person name="Wang H.G."/>
            <person name="Awazu S."/>
            <person name="Azumi K."/>
            <person name="Boore J."/>
            <person name="Branno M."/>
            <person name="Chin-Bow S."/>
            <person name="DeSantis R."/>
            <person name="Doyle S."/>
            <person name="Francino P."/>
            <person name="Keys D.N."/>
            <person name="Haga S."/>
            <person name="Hayashi H."/>
            <person name="Hino K."/>
            <person name="Imai K.S."/>
            <person name="Inaba K."/>
            <person name="Kano S."/>
            <person name="Kobayashi K."/>
            <person name="Kobayashi M."/>
            <person name="Lee B.I."/>
            <person name="Makabe K.W."/>
            <person name="Manohar C."/>
            <person name="Matassi G."/>
            <person name="Medina M."/>
            <person name="Mochizuki Y."/>
            <person name="Mount S."/>
            <person name="Morishita T."/>
            <person name="Miura S."/>
            <person name="Nakayama A."/>
            <person name="Nishizaka S."/>
            <person name="Nomoto H."/>
            <person name="Ohta F."/>
            <person name="Oishi K."/>
            <person name="Rigoutsos I."/>
            <person name="Sano M."/>
            <person name="Sasaki A."/>
            <person name="Sasakura Y."/>
            <person name="Shoguchi E."/>
            <person name="Shin-i T."/>
            <person name="Spagnuolo A."/>
            <person name="Stainier D."/>
            <person name="Suzuki M.M."/>
            <person name="Tassy O."/>
            <person name="Takatori N."/>
            <person name="Tokuoka M."/>
            <person name="Yagi K."/>
            <person name="Yoshizaki F."/>
            <person name="Wada S."/>
            <person name="Zhang C."/>
            <person name="Hyatt P.D."/>
            <person name="Larimer F."/>
            <person name="Detter C."/>
            <person name="Doggett N."/>
            <person name="Glavina T."/>
            <person name="Hawkins T."/>
            <person name="Richardson P."/>
            <person name="Lucas S."/>
            <person name="Kohara Y."/>
            <person name="Levine M."/>
            <person name="Satoh N."/>
            <person name="Rokhsar D.S."/>
        </authorList>
    </citation>
    <scope>NUCLEOTIDE SEQUENCE [LARGE SCALE GENOMIC DNA]</scope>
</reference>
<protein>
    <submittedName>
        <fullName evidence="1">Uncharacterized protein</fullName>
    </submittedName>
</protein>
<proteinExistence type="predicted"/>
<keyword evidence="2" id="KW-1185">Reference proteome</keyword>
<dbReference type="Ensembl" id="ENSCINT00000032622.1">
    <property type="protein sequence ID" value="ENSCINP00000033494.1"/>
    <property type="gene ID" value="ENSCING00000020652.1"/>
</dbReference>
<accession>H2XV10</accession>
<reference evidence="1" key="3">
    <citation type="submission" date="2025-09" db="UniProtKB">
        <authorList>
            <consortium name="Ensembl"/>
        </authorList>
    </citation>
    <scope>IDENTIFICATION</scope>
</reference>
<reference evidence="1" key="2">
    <citation type="submission" date="2025-08" db="UniProtKB">
        <authorList>
            <consortium name="Ensembl"/>
        </authorList>
    </citation>
    <scope>IDENTIFICATION</scope>
</reference>
<sequence length="133" mass="15184">KAVKISAWPECLTGFNKKEHKILSPFTIDCGPYSKKKHGYRVKTGGFRIIVKSAGVSQSISSLPDNPLKLRLQMAYEHLYTCAHSSYKKYVDHANTLESETRIQFFDLFHMHRELNVYCGLSFILITTCAKPL</sequence>
<dbReference type="Proteomes" id="UP000008144">
    <property type="component" value="Unassembled WGS sequence"/>
</dbReference>
<dbReference type="AlphaFoldDB" id="H2XV10"/>
<evidence type="ECO:0000313" key="2">
    <source>
        <dbReference type="Proteomes" id="UP000008144"/>
    </source>
</evidence>
<dbReference type="HOGENOM" id="CLU_1911322_0_0_1"/>
<dbReference type="InParanoid" id="H2XV10"/>
<evidence type="ECO:0000313" key="1">
    <source>
        <dbReference type="Ensembl" id="ENSCINP00000033494.1"/>
    </source>
</evidence>
<organism evidence="1 2">
    <name type="scientific">Ciona intestinalis</name>
    <name type="common">Transparent sea squirt</name>
    <name type="synonym">Ascidia intestinalis</name>
    <dbReference type="NCBI Taxonomy" id="7719"/>
    <lineage>
        <taxon>Eukaryota</taxon>
        <taxon>Metazoa</taxon>
        <taxon>Chordata</taxon>
        <taxon>Tunicata</taxon>
        <taxon>Ascidiacea</taxon>
        <taxon>Phlebobranchia</taxon>
        <taxon>Cionidae</taxon>
        <taxon>Ciona</taxon>
    </lineage>
</organism>